<dbReference type="Gene3D" id="3.40.630.30">
    <property type="match status" value="1"/>
</dbReference>
<keyword evidence="2" id="KW-0012">Acyltransferase</keyword>
<evidence type="ECO:0000313" key="4">
    <source>
        <dbReference type="EMBL" id="TWI91389.1"/>
    </source>
</evidence>
<sequence length="177" mass="20342">MTDIVIRPVQPGMLDTLVQLEQQTYTETFGPVYQAADLNAFLQEKKSLATLQQELAQPGALYYILYYGNTPAGFLKLNLGKQPDDAARTLLPTPVMELEKIYVLQSLQGHKLGKALMQQAYAVAQEHGIKTLWLGVWEHNTRAFNFYRREGFEHFSEHSFRVGTQKDTDWLMKKQLY</sequence>
<dbReference type="OrthoDB" id="7205533at2"/>
<name>A0A562TCZ4_CHIJA</name>
<dbReference type="AlphaFoldDB" id="A0A562TCZ4"/>
<dbReference type="EMBL" id="VLLG01000002">
    <property type="protein sequence ID" value="TWI91389.1"/>
    <property type="molecule type" value="Genomic_DNA"/>
</dbReference>
<dbReference type="PROSITE" id="PS51186">
    <property type="entry name" value="GNAT"/>
    <property type="match status" value="1"/>
</dbReference>
<keyword evidence="5" id="KW-1185">Reference proteome</keyword>
<dbReference type="InterPro" id="IPR000182">
    <property type="entry name" value="GNAT_dom"/>
</dbReference>
<dbReference type="InterPro" id="IPR050832">
    <property type="entry name" value="Bact_Acetyltransf"/>
</dbReference>
<gene>
    <name evidence="4" type="ORF">LX66_0758</name>
</gene>
<accession>A0A562TCZ4</accession>
<dbReference type="InterPro" id="IPR016181">
    <property type="entry name" value="Acyl_CoA_acyltransferase"/>
</dbReference>
<evidence type="ECO:0000256" key="2">
    <source>
        <dbReference type="ARBA" id="ARBA00023315"/>
    </source>
</evidence>
<proteinExistence type="predicted"/>
<protein>
    <submittedName>
        <fullName evidence="4">Acetyltransferase (GNAT) family protein</fullName>
    </submittedName>
</protein>
<dbReference type="SUPFAM" id="SSF55729">
    <property type="entry name" value="Acyl-CoA N-acyltransferases (Nat)"/>
    <property type="match status" value="1"/>
</dbReference>
<dbReference type="Pfam" id="PF00583">
    <property type="entry name" value="Acetyltransf_1"/>
    <property type="match status" value="1"/>
</dbReference>
<evidence type="ECO:0000256" key="1">
    <source>
        <dbReference type="ARBA" id="ARBA00022679"/>
    </source>
</evidence>
<dbReference type="RefSeq" id="WP_145710541.1">
    <property type="nucleotide sequence ID" value="NZ_BAAAFY010000001.1"/>
</dbReference>
<reference evidence="4 5" key="1">
    <citation type="journal article" date="2013" name="Stand. Genomic Sci.">
        <title>Genomic Encyclopedia of Type Strains, Phase I: The one thousand microbial genomes (KMG-I) project.</title>
        <authorList>
            <person name="Kyrpides N.C."/>
            <person name="Woyke T."/>
            <person name="Eisen J.A."/>
            <person name="Garrity G."/>
            <person name="Lilburn T.G."/>
            <person name="Beck B.J."/>
            <person name="Whitman W.B."/>
            <person name="Hugenholtz P."/>
            <person name="Klenk H.P."/>
        </authorList>
    </citation>
    <scope>NUCLEOTIDE SEQUENCE [LARGE SCALE GENOMIC DNA]</scope>
    <source>
        <strain evidence="4 5">DSM 13484</strain>
    </source>
</reference>
<dbReference type="PANTHER" id="PTHR43877">
    <property type="entry name" value="AMINOALKYLPHOSPHONATE N-ACETYLTRANSFERASE-RELATED-RELATED"/>
    <property type="match status" value="1"/>
</dbReference>
<dbReference type="PANTHER" id="PTHR43877:SF2">
    <property type="entry name" value="AMINOALKYLPHOSPHONATE N-ACETYLTRANSFERASE-RELATED"/>
    <property type="match status" value="1"/>
</dbReference>
<keyword evidence="1 4" id="KW-0808">Transferase</keyword>
<evidence type="ECO:0000259" key="3">
    <source>
        <dbReference type="PROSITE" id="PS51186"/>
    </source>
</evidence>
<comment type="caution">
    <text evidence="4">The sequence shown here is derived from an EMBL/GenBank/DDBJ whole genome shotgun (WGS) entry which is preliminary data.</text>
</comment>
<organism evidence="4 5">
    <name type="scientific">Chitinophaga japonensis</name>
    <name type="common">Flexibacter japonensis</name>
    <dbReference type="NCBI Taxonomy" id="104662"/>
    <lineage>
        <taxon>Bacteria</taxon>
        <taxon>Pseudomonadati</taxon>
        <taxon>Bacteroidota</taxon>
        <taxon>Chitinophagia</taxon>
        <taxon>Chitinophagales</taxon>
        <taxon>Chitinophagaceae</taxon>
        <taxon>Chitinophaga</taxon>
    </lineage>
</organism>
<dbReference type="GO" id="GO:0016747">
    <property type="term" value="F:acyltransferase activity, transferring groups other than amino-acyl groups"/>
    <property type="evidence" value="ECO:0007669"/>
    <property type="project" value="InterPro"/>
</dbReference>
<dbReference type="Proteomes" id="UP000316778">
    <property type="component" value="Unassembled WGS sequence"/>
</dbReference>
<evidence type="ECO:0000313" key="5">
    <source>
        <dbReference type="Proteomes" id="UP000316778"/>
    </source>
</evidence>
<feature type="domain" description="N-acetyltransferase" evidence="3">
    <location>
        <begin position="4"/>
        <end position="177"/>
    </location>
</feature>
<dbReference type="CDD" id="cd04301">
    <property type="entry name" value="NAT_SF"/>
    <property type="match status" value="1"/>
</dbReference>